<evidence type="ECO:0000313" key="1">
    <source>
        <dbReference type="EMBL" id="VEP17648.1"/>
    </source>
</evidence>
<dbReference type="AlphaFoldDB" id="A0A563W1T8"/>
<dbReference type="Gene3D" id="3.40.50.1860">
    <property type="match status" value="1"/>
</dbReference>
<gene>
    <name evidence="1" type="ORF">H1P_6300011</name>
</gene>
<name>A0A563W1T8_9CYAN</name>
<dbReference type="GO" id="GO:0016855">
    <property type="term" value="F:racemase and epimerase activity, acting on amino acids and derivatives"/>
    <property type="evidence" value="ECO:0007669"/>
    <property type="project" value="InterPro"/>
</dbReference>
<proteinExistence type="predicted"/>
<dbReference type="EMBL" id="CAACVJ010000591">
    <property type="protein sequence ID" value="VEP17648.1"/>
    <property type="molecule type" value="Genomic_DNA"/>
</dbReference>
<reference evidence="1 2" key="1">
    <citation type="submission" date="2019-01" db="EMBL/GenBank/DDBJ databases">
        <authorList>
            <person name="Brito A."/>
        </authorList>
    </citation>
    <scope>NUCLEOTIDE SEQUENCE [LARGE SCALE GENOMIC DNA]</scope>
    <source>
        <strain evidence="1">1</strain>
    </source>
</reference>
<keyword evidence="2" id="KW-1185">Reference proteome</keyword>
<accession>A0A563W1T8</accession>
<dbReference type="Proteomes" id="UP000320055">
    <property type="component" value="Unassembled WGS sequence"/>
</dbReference>
<sequence>MQDLVKRGAQGIVLGCTEIEMLVKPEDVVGLKLFDTTTLHCQKAVKLALGIDSLPSNR</sequence>
<dbReference type="InterPro" id="IPR001920">
    <property type="entry name" value="Asp/Glu_race"/>
</dbReference>
<evidence type="ECO:0000313" key="2">
    <source>
        <dbReference type="Proteomes" id="UP000320055"/>
    </source>
</evidence>
<protein>
    <submittedName>
        <fullName evidence="1">Aspartate racemase</fullName>
    </submittedName>
</protein>
<organism evidence="1 2">
    <name type="scientific">Hyella patelloides LEGE 07179</name>
    <dbReference type="NCBI Taxonomy" id="945734"/>
    <lineage>
        <taxon>Bacteria</taxon>
        <taxon>Bacillati</taxon>
        <taxon>Cyanobacteriota</taxon>
        <taxon>Cyanophyceae</taxon>
        <taxon>Pleurocapsales</taxon>
        <taxon>Hyellaceae</taxon>
        <taxon>Hyella</taxon>
    </lineage>
</organism>
<dbReference type="SUPFAM" id="SSF53681">
    <property type="entry name" value="Aspartate/glutamate racemase"/>
    <property type="match status" value="1"/>
</dbReference>